<dbReference type="PANTHER" id="PTHR45900">
    <property type="entry name" value="RECA"/>
    <property type="match status" value="1"/>
</dbReference>
<dbReference type="InterPro" id="IPR013765">
    <property type="entry name" value="DNA_recomb/repair_RecA"/>
</dbReference>
<dbReference type="AlphaFoldDB" id="A0A0F9RJN3"/>
<dbReference type="Gene3D" id="3.40.50.300">
    <property type="entry name" value="P-loop containing nucleotide triphosphate hydrolases"/>
    <property type="match status" value="1"/>
</dbReference>
<evidence type="ECO:0000256" key="3">
    <source>
        <dbReference type="ARBA" id="ARBA00022840"/>
    </source>
</evidence>
<dbReference type="GO" id="GO:0006310">
    <property type="term" value="P:DNA recombination"/>
    <property type="evidence" value="ECO:0007669"/>
    <property type="project" value="UniProtKB-KW"/>
</dbReference>
<dbReference type="InterPro" id="IPR020587">
    <property type="entry name" value="RecA_monomer-monomer_interface"/>
</dbReference>
<keyword evidence="3" id="KW-0067">ATP-binding</keyword>
<accession>A0A0F9RJN3</accession>
<reference evidence="6" key="1">
    <citation type="journal article" date="2015" name="Nature">
        <title>Complex archaea that bridge the gap between prokaryotes and eukaryotes.</title>
        <authorList>
            <person name="Spang A."/>
            <person name="Saw J.H."/>
            <person name="Jorgensen S.L."/>
            <person name="Zaremba-Niedzwiedzka K."/>
            <person name="Martijn J."/>
            <person name="Lind A.E."/>
            <person name="van Eijk R."/>
            <person name="Schleper C."/>
            <person name="Guy L."/>
            <person name="Ettema T.J."/>
        </authorList>
    </citation>
    <scope>NUCLEOTIDE SEQUENCE</scope>
</reference>
<keyword evidence="2" id="KW-0547">Nucleotide-binding</keyword>
<evidence type="ECO:0000256" key="4">
    <source>
        <dbReference type="ARBA" id="ARBA00023172"/>
    </source>
</evidence>
<dbReference type="PROSITE" id="PS50163">
    <property type="entry name" value="RECA_3"/>
    <property type="match status" value="1"/>
</dbReference>
<dbReference type="GO" id="GO:0003697">
    <property type="term" value="F:single-stranded DNA binding"/>
    <property type="evidence" value="ECO:0007669"/>
    <property type="project" value="InterPro"/>
</dbReference>
<gene>
    <name evidence="6" type="ORF">LCGC14_0569540</name>
</gene>
<dbReference type="GO" id="GO:0005524">
    <property type="term" value="F:ATP binding"/>
    <property type="evidence" value="ECO:0007669"/>
    <property type="project" value="UniProtKB-KW"/>
</dbReference>
<comment type="caution">
    <text evidence="6">The sequence shown here is derived from an EMBL/GenBank/DDBJ whole genome shotgun (WGS) entry which is preliminary data.</text>
</comment>
<sequence length="359" mass="40314">MPQAKIDTSVLIPSGLTLLNCACSDNPLGAFALGRIATIPGASQGGKTLLMLNMLAQVATDPRFDEHELIYDDSEETMESFDIPHLFGLKLVKRIRAPFYDGDDPIHSNTIQDLKAYLLEKTKPGQPPFIYVADSLDALTTDEELTREYQNALIKAANPEAVEELKNSYKAEKAKGIGETLRMINGSLKKTQSALFIVQQVRAKFNAMKNARQWTTSGGKAPFFYSTHQAYLTKVKTHNPEIGKMKLKTGMRARIELIKNKLTGKERSIEVDAFVDYGMDDIGSCVDFLVKAGRWKKDKAKIVPEDLFGSAQQGEKFMRRELVKLIQTEQAGLEMQTLVGDTWLQVEEKFKTDRPRRFE</sequence>
<organism evidence="6">
    <name type="scientific">marine sediment metagenome</name>
    <dbReference type="NCBI Taxonomy" id="412755"/>
    <lineage>
        <taxon>unclassified sequences</taxon>
        <taxon>metagenomes</taxon>
        <taxon>ecological metagenomes</taxon>
    </lineage>
</organism>
<dbReference type="InterPro" id="IPR027417">
    <property type="entry name" value="P-loop_NTPase"/>
</dbReference>
<keyword evidence="4" id="KW-0233">DNA recombination</keyword>
<dbReference type="GO" id="GO:0006281">
    <property type="term" value="P:DNA repair"/>
    <property type="evidence" value="ECO:0007669"/>
    <property type="project" value="InterPro"/>
</dbReference>
<evidence type="ECO:0000259" key="5">
    <source>
        <dbReference type="PROSITE" id="PS50163"/>
    </source>
</evidence>
<protein>
    <recommendedName>
        <fullName evidence="5">RecA family profile 2 domain-containing protein</fullName>
    </recommendedName>
</protein>
<dbReference type="SUPFAM" id="SSF52540">
    <property type="entry name" value="P-loop containing nucleoside triphosphate hydrolases"/>
    <property type="match status" value="1"/>
</dbReference>
<comment type="similarity">
    <text evidence="1">Belongs to the RecA family.</text>
</comment>
<dbReference type="EMBL" id="LAZR01000834">
    <property type="protein sequence ID" value="KKN56725.1"/>
    <property type="molecule type" value="Genomic_DNA"/>
</dbReference>
<evidence type="ECO:0000313" key="6">
    <source>
        <dbReference type="EMBL" id="KKN56725.1"/>
    </source>
</evidence>
<proteinExistence type="inferred from homology"/>
<dbReference type="Pfam" id="PF00154">
    <property type="entry name" value="RecA_N"/>
    <property type="match status" value="1"/>
</dbReference>
<evidence type="ECO:0000256" key="2">
    <source>
        <dbReference type="ARBA" id="ARBA00022741"/>
    </source>
</evidence>
<dbReference type="PANTHER" id="PTHR45900:SF1">
    <property type="entry name" value="MITOCHONDRIAL DNA REPAIR PROTEIN RECA HOMOLOG-RELATED"/>
    <property type="match status" value="1"/>
</dbReference>
<dbReference type="InterPro" id="IPR049428">
    <property type="entry name" value="RecA-like_N"/>
</dbReference>
<feature type="domain" description="RecA family profile 2" evidence="5">
    <location>
        <begin position="202"/>
        <end position="284"/>
    </location>
</feature>
<dbReference type="GO" id="GO:0008094">
    <property type="term" value="F:ATP-dependent activity, acting on DNA"/>
    <property type="evidence" value="ECO:0007669"/>
    <property type="project" value="InterPro"/>
</dbReference>
<name>A0A0F9RJN3_9ZZZZ</name>
<evidence type="ECO:0000256" key="1">
    <source>
        <dbReference type="ARBA" id="ARBA00009391"/>
    </source>
</evidence>